<dbReference type="InterPro" id="IPR001789">
    <property type="entry name" value="Sig_transdc_resp-reg_receiver"/>
</dbReference>
<dbReference type="SMART" id="SM00448">
    <property type="entry name" value="REC"/>
    <property type="match status" value="1"/>
</dbReference>
<dbReference type="PANTHER" id="PTHR44591">
    <property type="entry name" value="STRESS RESPONSE REGULATOR PROTEIN 1"/>
    <property type="match status" value="1"/>
</dbReference>
<evidence type="ECO:0000256" key="3">
    <source>
        <dbReference type="SAM" id="MobiDB-lite"/>
    </source>
</evidence>
<comment type="caution">
    <text evidence="5">The sequence shown here is derived from an EMBL/GenBank/DDBJ whole genome shotgun (WGS) entry which is preliminary data.</text>
</comment>
<feature type="modified residue" description="4-aspartylphosphate" evidence="2">
    <location>
        <position position="52"/>
    </location>
</feature>
<dbReference type="PROSITE" id="PS50110">
    <property type="entry name" value="RESPONSE_REGULATORY"/>
    <property type="match status" value="1"/>
</dbReference>
<dbReference type="InterPro" id="IPR050595">
    <property type="entry name" value="Bact_response_regulator"/>
</dbReference>
<dbReference type="GO" id="GO:0000160">
    <property type="term" value="P:phosphorelay signal transduction system"/>
    <property type="evidence" value="ECO:0007669"/>
    <property type="project" value="InterPro"/>
</dbReference>
<evidence type="ECO:0000259" key="4">
    <source>
        <dbReference type="PROSITE" id="PS50110"/>
    </source>
</evidence>
<feature type="compositionally biased region" description="Gly residues" evidence="3">
    <location>
        <begin position="91"/>
        <end position="100"/>
    </location>
</feature>
<dbReference type="InterPro" id="IPR011006">
    <property type="entry name" value="CheY-like_superfamily"/>
</dbReference>
<organism evidence="5 6">
    <name type="scientific">Roseomonas genomospecies 6</name>
    <dbReference type="NCBI Taxonomy" id="214106"/>
    <lineage>
        <taxon>Bacteria</taxon>
        <taxon>Pseudomonadati</taxon>
        <taxon>Pseudomonadota</taxon>
        <taxon>Alphaproteobacteria</taxon>
        <taxon>Acetobacterales</taxon>
        <taxon>Roseomonadaceae</taxon>
        <taxon>Roseomonas</taxon>
    </lineage>
</organism>
<dbReference type="EMBL" id="QOKW01000008">
    <property type="protein sequence ID" value="KAA0680751.1"/>
    <property type="molecule type" value="Genomic_DNA"/>
</dbReference>
<dbReference type="OrthoDB" id="8019678at2"/>
<gene>
    <name evidence="5" type="ORF">DS843_13020</name>
</gene>
<dbReference type="PANTHER" id="PTHR44591:SF23">
    <property type="entry name" value="CHEY SUBFAMILY"/>
    <property type="match status" value="1"/>
</dbReference>
<reference evidence="5 6" key="1">
    <citation type="submission" date="2018-07" db="EMBL/GenBank/DDBJ databases">
        <title>Genome sequence of Azospirillum sp. ATCC 49961.</title>
        <authorList>
            <person name="Sant'Anna F.H."/>
            <person name="Baldani J.I."/>
            <person name="Zilli J.E."/>
            <person name="Reis V.M."/>
            <person name="Hartmann A."/>
            <person name="Cruz L."/>
            <person name="de Souza E.M."/>
            <person name="de Oliveira Pedrosa F."/>
            <person name="Passaglia L.M.P."/>
        </authorList>
    </citation>
    <scope>NUCLEOTIDE SEQUENCE [LARGE SCALE GENOMIC DNA]</scope>
    <source>
        <strain evidence="5 6">ATCC 49961</strain>
    </source>
</reference>
<evidence type="ECO:0000256" key="2">
    <source>
        <dbReference type="PROSITE-ProRule" id="PRU00169"/>
    </source>
</evidence>
<evidence type="ECO:0000313" key="6">
    <source>
        <dbReference type="Proteomes" id="UP000480854"/>
    </source>
</evidence>
<dbReference type="Proteomes" id="UP000480854">
    <property type="component" value="Unassembled WGS sequence"/>
</dbReference>
<dbReference type="AlphaFoldDB" id="A0A9W7TZ21"/>
<keyword evidence="1 2" id="KW-0597">Phosphoprotein</keyword>
<sequence length="136" mass="14358">MARILVIEDVPSVMFSLRMVLEGQGHKVATAVDGAEGLDRLRREGFDVVVTDIWMPGKDGATVIREGRAAAPGTRFLAITGGSPNSSPGGSPDGSPGGSVGIDHLRQEDFGADRILFKPFERQELIGAIDALTARS</sequence>
<dbReference type="Pfam" id="PF00072">
    <property type="entry name" value="Response_reg"/>
    <property type="match status" value="1"/>
</dbReference>
<dbReference type="SUPFAM" id="SSF52172">
    <property type="entry name" value="CheY-like"/>
    <property type="match status" value="1"/>
</dbReference>
<dbReference type="RefSeq" id="WP_149469325.1">
    <property type="nucleotide sequence ID" value="NZ_QOKW01000008.1"/>
</dbReference>
<proteinExistence type="predicted"/>
<evidence type="ECO:0000313" key="5">
    <source>
        <dbReference type="EMBL" id="KAA0680751.1"/>
    </source>
</evidence>
<accession>A0A9W7TZ21</accession>
<feature type="domain" description="Response regulatory" evidence="4">
    <location>
        <begin position="3"/>
        <end position="133"/>
    </location>
</feature>
<dbReference type="Gene3D" id="3.40.50.2300">
    <property type="match status" value="1"/>
</dbReference>
<feature type="region of interest" description="Disordered" evidence="3">
    <location>
        <begin position="78"/>
        <end position="104"/>
    </location>
</feature>
<feature type="compositionally biased region" description="Low complexity" evidence="3">
    <location>
        <begin position="81"/>
        <end position="90"/>
    </location>
</feature>
<evidence type="ECO:0000256" key="1">
    <source>
        <dbReference type="ARBA" id="ARBA00022553"/>
    </source>
</evidence>
<keyword evidence="6" id="KW-1185">Reference proteome</keyword>
<protein>
    <submittedName>
        <fullName evidence="5">Response regulator</fullName>
    </submittedName>
</protein>
<name>A0A9W7TZ21_9PROT</name>